<evidence type="ECO:0000313" key="3">
    <source>
        <dbReference type="EMBL" id="MDA0182584.1"/>
    </source>
</evidence>
<evidence type="ECO:0000256" key="2">
    <source>
        <dbReference type="SAM" id="Phobius"/>
    </source>
</evidence>
<comment type="caution">
    <text evidence="3">The sequence shown here is derived from an EMBL/GenBank/DDBJ whole genome shotgun (WGS) entry which is preliminary data.</text>
</comment>
<feature type="transmembrane region" description="Helical" evidence="2">
    <location>
        <begin position="85"/>
        <end position="107"/>
    </location>
</feature>
<evidence type="ECO:0000313" key="4">
    <source>
        <dbReference type="Proteomes" id="UP001147653"/>
    </source>
</evidence>
<feature type="compositionally biased region" description="Basic and acidic residues" evidence="1">
    <location>
        <begin position="166"/>
        <end position="180"/>
    </location>
</feature>
<evidence type="ECO:0000256" key="1">
    <source>
        <dbReference type="SAM" id="MobiDB-lite"/>
    </source>
</evidence>
<keyword evidence="2" id="KW-0472">Membrane</keyword>
<dbReference type="AlphaFoldDB" id="A0A9X3S8T2"/>
<keyword evidence="2" id="KW-1133">Transmembrane helix</keyword>
<protein>
    <submittedName>
        <fullName evidence="3">Uncharacterized protein</fullName>
    </submittedName>
</protein>
<sequence length="247" mass="26885">MSPRREPLGLPKELQLAAAAAVLLVLSFVLPWYQKAIFPDGRPVQSNVSALGAFSFVEAGILLVAIAVVFLVWTRRQNKAFHLPGGDGTAIVIAGGWAMLLLVYRLFDKPGIQGEGVGATIGIQWGIFGAMLAAGLLIAAGLRVKAIDAPEPPNPAADETGWVAPPRRERERTPDRRPRDATAVTEFLRDRPSWEGDIADAPTSRLDDAPTTRLDDAPTTKLPEDPSEAPTRRERRPEATERLWDDE</sequence>
<name>A0A9X3S8T2_9ACTN</name>
<feature type="region of interest" description="Disordered" evidence="1">
    <location>
        <begin position="151"/>
        <end position="247"/>
    </location>
</feature>
<keyword evidence="4" id="KW-1185">Reference proteome</keyword>
<organism evidence="3 4">
    <name type="scientific">Solirubrobacter phytolaccae</name>
    <dbReference type="NCBI Taxonomy" id="1404360"/>
    <lineage>
        <taxon>Bacteria</taxon>
        <taxon>Bacillati</taxon>
        <taxon>Actinomycetota</taxon>
        <taxon>Thermoleophilia</taxon>
        <taxon>Solirubrobacterales</taxon>
        <taxon>Solirubrobacteraceae</taxon>
        <taxon>Solirubrobacter</taxon>
    </lineage>
</organism>
<feature type="transmembrane region" description="Helical" evidence="2">
    <location>
        <begin position="14"/>
        <end position="33"/>
    </location>
</feature>
<feature type="transmembrane region" description="Helical" evidence="2">
    <location>
        <begin position="119"/>
        <end position="142"/>
    </location>
</feature>
<feature type="compositionally biased region" description="Basic and acidic residues" evidence="1">
    <location>
        <begin position="205"/>
        <end position="247"/>
    </location>
</feature>
<gene>
    <name evidence="3" type="ORF">OJ997_19900</name>
</gene>
<feature type="transmembrane region" description="Helical" evidence="2">
    <location>
        <begin position="53"/>
        <end position="73"/>
    </location>
</feature>
<reference evidence="3" key="1">
    <citation type="submission" date="2022-10" db="EMBL/GenBank/DDBJ databases">
        <title>The WGS of Solirubrobacter phytolaccae KCTC 29190.</title>
        <authorList>
            <person name="Jiang Z."/>
        </authorList>
    </citation>
    <scope>NUCLEOTIDE SEQUENCE</scope>
    <source>
        <strain evidence="3">KCTC 29190</strain>
    </source>
</reference>
<dbReference type="EMBL" id="JAPDDP010000038">
    <property type="protein sequence ID" value="MDA0182584.1"/>
    <property type="molecule type" value="Genomic_DNA"/>
</dbReference>
<proteinExistence type="predicted"/>
<dbReference type="Proteomes" id="UP001147653">
    <property type="component" value="Unassembled WGS sequence"/>
</dbReference>
<dbReference type="RefSeq" id="WP_270026955.1">
    <property type="nucleotide sequence ID" value="NZ_JAPDDP010000038.1"/>
</dbReference>
<accession>A0A9X3S8T2</accession>
<keyword evidence="2" id="KW-0812">Transmembrane</keyword>